<evidence type="ECO:0000313" key="3">
    <source>
        <dbReference type="Proteomes" id="UP000054874"/>
    </source>
</evidence>
<dbReference type="Proteomes" id="UP000054874">
    <property type="component" value="Unassembled WGS sequence"/>
</dbReference>
<reference evidence="2 3" key="1">
    <citation type="submission" date="2015-11" db="EMBL/GenBank/DDBJ databases">
        <title>Butyribacter intestini gen. nov., sp. nov., a butyric acid-producing bacterium of the family Lachnospiraceae isolated from the human faeces.</title>
        <authorList>
            <person name="Zou Y."/>
            <person name="Xue W."/>
            <person name="Luo G."/>
            <person name="Lv M."/>
        </authorList>
    </citation>
    <scope>NUCLEOTIDE SEQUENCE [LARGE SCALE GENOMIC DNA]</scope>
    <source>
        <strain evidence="2 3">ACET-33324</strain>
    </source>
</reference>
<dbReference type="EMBL" id="LNAM01000170">
    <property type="protein sequence ID" value="KSV58488.1"/>
    <property type="molecule type" value="Genomic_DNA"/>
</dbReference>
<dbReference type="AlphaFoldDB" id="A0A0V8QD29"/>
<sequence>MEERKNPVPGELYCHFKGKLYEIITIAIHSETEEEMVVYRQKYGEFKTYVRPLTMFMSEVDHEKYPEVKQKYRFERIAGNERPLEQAEVVDSGLEEASGGLLYDFLDAPTLKEKLKVLEDRKRTPDDLTITNMAISVDVVVEEGTPEERLEELIDCLKTMARFECTRLR</sequence>
<dbReference type="InterPro" id="IPR037135">
    <property type="entry name" value="DUF1653-like_dom_sf"/>
</dbReference>
<organism evidence="2 3">
    <name type="scientific">Acetivibrio ethanolgignens</name>
    <dbReference type="NCBI Taxonomy" id="290052"/>
    <lineage>
        <taxon>Bacteria</taxon>
        <taxon>Bacillati</taxon>
        <taxon>Bacillota</taxon>
        <taxon>Clostridia</taxon>
        <taxon>Eubacteriales</taxon>
        <taxon>Oscillospiraceae</taxon>
        <taxon>Acetivibrio</taxon>
    </lineage>
</organism>
<dbReference type="STRING" id="290052.ASU35_12765"/>
<comment type="caution">
    <text evidence="2">The sequence shown here is derived from an EMBL/GenBank/DDBJ whole genome shotgun (WGS) entry which is preliminary data.</text>
</comment>
<dbReference type="Pfam" id="PF07866">
    <property type="entry name" value="DUF1653"/>
    <property type="match status" value="1"/>
</dbReference>
<gene>
    <name evidence="2" type="ORF">ASU35_12765</name>
</gene>
<protein>
    <recommendedName>
        <fullName evidence="1">DUF1653 domain-containing protein</fullName>
    </recommendedName>
</protein>
<accession>A0A0V8QD29</accession>
<dbReference type="Gene3D" id="2.30.30.320">
    <property type="entry name" value="DUF1653-like domain"/>
    <property type="match status" value="1"/>
</dbReference>
<feature type="domain" description="DUF1653" evidence="1">
    <location>
        <begin position="12"/>
        <end position="75"/>
    </location>
</feature>
<evidence type="ECO:0000313" key="2">
    <source>
        <dbReference type="EMBL" id="KSV58488.1"/>
    </source>
</evidence>
<dbReference type="RefSeq" id="WP_058353281.1">
    <property type="nucleotide sequence ID" value="NZ_CABMMD010000170.1"/>
</dbReference>
<dbReference type="InterPro" id="IPR023387">
    <property type="entry name" value="DUF1653-like_dom"/>
</dbReference>
<dbReference type="OrthoDB" id="371169at2"/>
<evidence type="ECO:0000259" key="1">
    <source>
        <dbReference type="Pfam" id="PF07866"/>
    </source>
</evidence>
<proteinExistence type="predicted"/>
<keyword evidence="3" id="KW-1185">Reference proteome</keyword>
<name>A0A0V8QD29_9FIRM</name>